<dbReference type="PANTHER" id="PTHR11607:SF3">
    <property type="entry name" value="LYSOSOMAL ALPHA-MANNOSIDASE"/>
    <property type="match status" value="1"/>
</dbReference>
<dbReference type="GO" id="GO:0004559">
    <property type="term" value="F:alpha-mannosidase activity"/>
    <property type="evidence" value="ECO:0007669"/>
    <property type="project" value="TreeGrafter"/>
</dbReference>
<dbReference type="Gene3D" id="2.60.40.1360">
    <property type="match status" value="1"/>
</dbReference>
<name>A0A814N384_9BILA</name>
<gene>
    <name evidence="3" type="ORF">GPM918_LOCUS18093</name>
    <name evidence="2" type="ORF">OVA965_LOCUS8858</name>
    <name evidence="5" type="ORF">SRO942_LOCUS18090</name>
    <name evidence="4" type="ORF">TMI583_LOCUS8854</name>
</gene>
<comment type="caution">
    <text evidence="3">The sequence shown here is derived from an EMBL/GenBank/DDBJ whole genome shotgun (WGS) entry which is preliminary data.</text>
</comment>
<accession>A0A814N384</accession>
<evidence type="ECO:0000313" key="4">
    <source>
        <dbReference type="EMBL" id="CAF3668687.1"/>
    </source>
</evidence>
<dbReference type="GO" id="GO:0005764">
    <property type="term" value="C:lysosome"/>
    <property type="evidence" value="ECO:0007669"/>
    <property type="project" value="TreeGrafter"/>
</dbReference>
<protein>
    <recommendedName>
        <fullName evidence="1">Glycosyl hydrolases family 38 C-terminal domain-containing protein</fullName>
    </recommendedName>
</protein>
<dbReference type="PANTHER" id="PTHR11607">
    <property type="entry name" value="ALPHA-MANNOSIDASE"/>
    <property type="match status" value="1"/>
</dbReference>
<dbReference type="GO" id="GO:0005975">
    <property type="term" value="P:carbohydrate metabolic process"/>
    <property type="evidence" value="ECO:0007669"/>
    <property type="project" value="InterPro"/>
</dbReference>
<dbReference type="AlphaFoldDB" id="A0A814N384"/>
<organism evidence="3 6">
    <name type="scientific">Didymodactylos carnosus</name>
    <dbReference type="NCBI Taxonomy" id="1234261"/>
    <lineage>
        <taxon>Eukaryota</taxon>
        <taxon>Metazoa</taxon>
        <taxon>Spiralia</taxon>
        <taxon>Gnathifera</taxon>
        <taxon>Rotifera</taxon>
        <taxon>Eurotatoria</taxon>
        <taxon>Bdelloidea</taxon>
        <taxon>Philodinida</taxon>
        <taxon>Philodinidae</taxon>
        <taxon>Didymodactylos</taxon>
    </lineage>
</organism>
<dbReference type="Proteomes" id="UP000681722">
    <property type="component" value="Unassembled WGS sequence"/>
</dbReference>
<dbReference type="EMBL" id="CAJOBA010003046">
    <property type="protein sequence ID" value="CAF3668687.1"/>
    <property type="molecule type" value="Genomic_DNA"/>
</dbReference>
<dbReference type="InterPro" id="IPR011013">
    <property type="entry name" value="Gal_mutarotase_sf_dom"/>
</dbReference>
<dbReference type="EMBL" id="CAJNOK010003045">
    <property type="protein sequence ID" value="CAF0885696.1"/>
    <property type="molecule type" value="Genomic_DNA"/>
</dbReference>
<evidence type="ECO:0000313" key="2">
    <source>
        <dbReference type="EMBL" id="CAF0885696.1"/>
    </source>
</evidence>
<dbReference type="EMBL" id="CAJNOQ010005137">
    <property type="protein sequence ID" value="CAF1087687.1"/>
    <property type="molecule type" value="Genomic_DNA"/>
</dbReference>
<keyword evidence="6" id="KW-1185">Reference proteome</keyword>
<evidence type="ECO:0000313" key="5">
    <source>
        <dbReference type="EMBL" id="CAF3853216.1"/>
    </source>
</evidence>
<dbReference type="EMBL" id="CAJOBC010005137">
    <property type="protein sequence ID" value="CAF3853216.1"/>
    <property type="molecule type" value="Genomic_DNA"/>
</dbReference>
<dbReference type="OrthoDB" id="2016903at2759"/>
<dbReference type="SUPFAM" id="SSF74650">
    <property type="entry name" value="Galactose mutarotase-like"/>
    <property type="match status" value="1"/>
</dbReference>
<dbReference type="Proteomes" id="UP000663829">
    <property type="component" value="Unassembled WGS sequence"/>
</dbReference>
<proteinExistence type="predicted"/>
<sequence>MLTNCDAGLPLFREYALKSVWLPIIAFRNEDDEKKFEFDYSTWSILKSKLPTQVNILTMEPLTQNKDVVSVLFRLEHYYGENENAKLSASVNVNLRTLFSGKRVLEAKEMSLGGNLMKNETFGRLKWNERESNVTHEKESELFDEVRMIVHLKPMEIRTFVLKLSNN</sequence>
<dbReference type="InterPro" id="IPR050843">
    <property type="entry name" value="Glycosyl_Hydrlase_38"/>
</dbReference>
<feature type="domain" description="Glycosyl hydrolases family 38 C-terminal" evidence="1">
    <location>
        <begin position="54"/>
        <end position="160"/>
    </location>
</feature>
<dbReference type="Proteomes" id="UP000677228">
    <property type="component" value="Unassembled WGS sequence"/>
</dbReference>
<dbReference type="InterPro" id="IPR041147">
    <property type="entry name" value="GH38_C"/>
</dbReference>
<evidence type="ECO:0000313" key="3">
    <source>
        <dbReference type="EMBL" id="CAF1087687.1"/>
    </source>
</evidence>
<dbReference type="Pfam" id="PF17677">
    <property type="entry name" value="Glyco_hydro38C2"/>
    <property type="match status" value="1"/>
</dbReference>
<evidence type="ECO:0000313" key="6">
    <source>
        <dbReference type="Proteomes" id="UP000663829"/>
    </source>
</evidence>
<reference evidence="3" key="1">
    <citation type="submission" date="2021-02" db="EMBL/GenBank/DDBJ databases">
        <authorList>
            <person name="Nowell W R."/>
        </authorList>
    </citation>
    <scope>NUCLEOTIDE SEQUENCE</scope>
</reference>
<dbReference type="Proteomes" id="UP000682733">
    <property type="component" value="Unassembled WGS sequence"/>
</dbReference>
<evidence type="ECO:0000259" key="1">
    <source>
        <dbReference type="Pfam" id="PF17677"/>
    </source>
</evidence>
<dbReference type="GO" id="GO:0030246">
    <property type="term" value="F:carbohydrate binding"/>
    <property type="evidence" value="ECO:0007669"/>
    <property type="project" value="InterPro"/>
</dbReference>